<gene>
    <name evidence="2" type="ORF">GOMPHAMPRED_005596</name>
</gene>
<sequence length="301" mass="32988">MLRHFLLVASLLTVTGILFPILSLISGADRTLLEDSSIVTWETYQVQPVINERLTSAYLPKDGSEPTIPTIIPEWYSLHYFTLCSGTFIWSTDTTTTPSTSIKSKNATSTHCTSRWFNQSTNLTQILLYAAMKGLSDPNNFPPELWNETAIEDMTNNIASIVVLEYPYDSSPIYPAVATLFTGFAFAIFSTPLILSATFVAVTHRSMFRILPHAAMAFAALGAIFLTASAGLESSMASLFSGTTPGDPKINASSSPIFQGFQWTGAVGMWVVVFLVWLGGIWGQKVILVNSRYREKQLASA</sequence>
<evidence type="ECO:0000313" key="3">
    <source>
        <dbReference type="Proteomes" id="UP000664169"/>
    </source>
</evidence>
<name>A0A8H3IWU6_9LECA</name>
<dbReference type="AlphaFoldDB" id="A0A8H3IWU6"/>
<reference evidence="2" key="1">
    <citation type="submission" date="2021-03" db="EMBL/GenBank/DDBJ databases">
        <authorList>
            <person name="Tagirdzhanova G."/>
        </authorList>
    </citation>
    <scope>NUCLEOTIDE SEQUENCE</scope>
</reference>
<organism evidence="2 3">
    <name type="scientific">Gomphillus americanus</name>
    <dbReference type="NCBI Taxonomy" id="1940652"/>
    <lineage>
        <taxon>Eukaryota</taxon>
        <taxon>Fungi</taxon>
        <taxon>Dikarya</taxon>
        <taxon>Ascomycota</taxon>
        <taxon>Pezizomycotina</taxon>
        <taxon>Lecanoromycetes</taxon>
        <taxon>OSLEUM clade</taxon>
        <taxon>Ostropomycetidae</taxon>
        <taxon>Ostropales</taxon>
        <taxon>Graphidaceae</taxon>
        <taxon>Gomphilloideae</taxon>
        <taxon>Gomphillus</taxon>
    </lineage>
</organism>
<keyword evidence="1" id="KW-0812">Transmembrane</keyword>
<dbReference type="Proteomes" id="UP000664169">
    <property type="component" value="Unassembled WGS sequence"/>
</dbReference>
<feature type="transmembrane region" description="Helical" evidence="1">
    <location>
        <begin position="260"/>
        <end position="282"/>
    </location>
</feature>
<feature type="transmembrane region" description="Helical" evidence="1">
    <location>
        <begin position="214"/>
        <end position="240"/>
    </location>
</feature>
<proteinExistence type="predicted"/>
<keyword evidence="3" id="KW-1185">Reference proteome</keyword>
<evidence type="ECO:0000313" key="2">
    <source>
        <dbReference type="EMBL" id="CAF9930174.1"/>
    </source>
</evidence>
<dbReference type="OrthoDB" id="5413386at2759"/>
<protein>
    <submittedName>
        <fullName evidence="2">Uncharacterized protein</fullName>
    </submittedName>
</protein>
<accession>A0A8H3IWU6</accession>
<keyword evidence="1" id="KW-1133">Transmembrane helix</keyword>
<comment type="caution">
    <text evidence="2">The sequence shown here is derived from an EMBL/GenBank/DDBJ whole genome shotgun (WGS) entry which is preliminary data.</text>
</comment>
<evidence type="ECO:0000256" key="1">
    <source>
        <dbReference type="SAM" id="Phobius"/>
    </source>
</evidence>
<keyword evidence="1" id="KW-0472">Membrane</keyword>
<dbReference type="EMBL" id="CAJPDQ010000034">
    <property type="protein sequence ID" value="CAF9930174.1"/>
    <property type="molecule type" value="Genomic_DNA"/>
</dbReference>
<feature type="transmembrane region" description="Helical" evidence="1">
    <location>
        <begin position="173"/>
        <end position="202"/>
    </location>
</feature>